<dbReference type="CDD" id="cd01085">
    <property type="entry name" value="APP"/>
    <property type="match status" value="1"/>
</dbReference>
<organism evidence="7 8">
    <name type="scientific">Tepidibacter hydrothermalis</name>
    <dbReference type="NCBI Taxonomy" id="3036126"/>
    <lineage>
        <taxon>Bacteria</taxon>
        <taxon>Bacillati</taxon>
        <taxon>Bacillota</taxon>
        <taxon>Clostridia</taxon>
        <taxon>Peptostreptococcales</taxon>
        <taxon>Peptostreptococcaceae</taxon>
        <taxon>Tepidibacter</taxon>
    </lineage>
</organism>
<dbReference type="PANTHER" id="PTHR43763">
    <property type="entry name" value="XAA-PRO AMINOPEPTIDASE 1"/>
    <property type="match status" value="1"/>
</dbReference>
<dbReference type="Pfam" id="PF01321">
    <property type="entry name" value="Creatinase_N"/>
    <property type="match status" value="1"/>
</dbReference>
<dbReference type="GO" id="GO:0004177">
    <property type="term" value="F:aminopeptidase activity"/>
    <property type="evidence" value="ECO:0007669"/>
    <property type="project" value="UniProtKB-KW"/>
</dbReference>
<evidence type="ECO:0000256" key="2">
    <source>
        <dbReference type="ARBA" id="ARBA00022723"/>
    </source>
</evidence>
<dbReference type="SUPFAM" id="SSF55920">
    <property type="entry name" value="Creatinase/aminopeptidase"/>
    <property type="match status" value="1"/>
</dbReference>
<dbReference type="RefSeq" id="WP_277730810.1">
    <property type="nucleotide sequence ID" value="NZ_CP120733.1"/>
</dbReference>
<dbReference type="InterPro" id="IPR000587">
    <property type="entry name" value="Creatinase_N"/>
</dbReference>
<feature type="domain" description="Peptidase M24" evidence="4">
    <location>
        <begin position="309"/>
        <end position="526"/>
    </location>
</feature>
<keyword evidence="7" id="KW-0645">Protease</keyword>
<name>A0ABY8EDS0_9FIRM</name>
<feature type="domain" description="Peptidase M24 C-terminal" evidence="6">
    <location>
        <begin position="537"/>
        <end position="596"/>
    </location>
</feature>
<dbReference type="InterPro" id="IPR050422">
    <property type="entry name" value="X-Pro_aminopeptidase_P"/>
</dbReference>
<dbReference type="SUPFAM" id="SSF53092">
    <property type="entry name" value="Creatinase/prolidase N-terminal domain"/>
    <property type="match status" value="1"/>
</dbReference>
<gene>
    <name evidence="7" type="ORF">P4S50_10875</name>
</gene>
<dbReference type="PANTHER" id="PTHR43763:SF6">
    <property type="entry name" value="XAA-PRO AMINOPEPTIDASE 1"/>
    <property type="match status" value="1"/>
</dbReference>
<dbReference type="Proteomes" id="UP001222800">
    <property type="component" value="Chromosome"/>
</dbReference>
<sequence length="597" mass="68433">MNIKSKICELRNLMKKHNMDAYIIPSDDSHQSEYVGDYFKCRKFISGFTGSAGTVVVTQNEAGLWTDGRYFIQAANQLEGSDIKLFKIGEEGVPTIEEYLYESMENGSILGFDGRVVSAKVGDNLKNKLSNKNIEICYEHDLIDEIWEDRPKLSDKKAFLLDIKYSGESSESKLSRLRETMKQKNVTTHVIATLDDIAWLFNIRGDDVKYNPVVLSYCVVTLDKVFLFIDENKLNDEILKELNNLEVEVLAYNDVYECIKNIDENECVLLDKNNVNYAILNSIPTGVKIIQDFNPIMFFKAKKNEVELENIKNSHIKDGVAFTKFMYWLKKNVGNIDITEISATEKLEGLRKEQDGFMQPSFTTIAGYKEHAAMMHYSATEDTDYKLEKEHLFLIDSGGHYIDGTTDITRTIALGDLNDELKTHFTAVLRGMINLSMAKFLQGVRGYNLDILARRPIWEIGIDYKCGTGHGVGNLLSIHESPNGFRWYIAPHIVDSAVFEEGMVTTNEPGIYIEGSHGIRIENELITRKAEKNEYGQFMKFEVVTFAPIDLDAIDVDQLSKPERDYLNKYHELVYNTLHDHLDDDERKWLREYTKNM</sequence>
<protein>
    <submittedName>
        <fullName evidence="7">Aminopeptidase P family protein</fullName>
    </submittedName>
</protein>
<keyword evidence="3" id="KW-0378">Hydrolase</keyword>
<dbReference type="InterPro" id="IPR032416">
    <property type="entry name" value="Peptidase_M24_C"/>
</dbReference>
<keyword evidence="8" id="KW-1185">Reference proteome</keyword>
<comment type="similarity">
    <text evidence="1">Belongs to the peptidase M24B family.</text>
</comment>
<proteinExistence type="inferred from homology"/>
<evidence type="ECO:0000313" key="7">
    <source>
        <dbReference type="EMBL" id="WFD08893.1"/>
    </source>
</evidence>
<dbReference type="Gene3D" id="3.90.230.10">
    <property type="entry name" value="Creatinase/methionine aminopeptidase superfamily"/>
    <property type="match status" value="1"/>
</dbReference>
<evidence type="ECO:0000313" key="8">
    <source>
        <dbReference type="Proteomes" id="UP001222800"/>
    </source>
</evidence>
<evidence type="ECO:0000256" key="3">
    <source>
        <dbReference type="ARBA" id="ARBA00022801"/>
    </source>
</evidence>
<dbReference type="Pfam" id="PF16188">
    <property type="entry name" value="Peptidase_M24_C"/>
    <property type="match status" value="1"/>
</dbReference>
<dbReference type="Pfam" id="PF00557">
    <property type="entry name" value="Peptidase_M24"/>
    <property type="match status" value="1"/>
</dbReference>
<reference evidence="7 8" key="1">
    <citation type="submission" date="2023-03" db="EMBL/GenBank/DDBJ databases">
        <title>Complete genome sequence of Tepidibacter sp. SWIR-1, isolated from a deep-sea hydrothermal vent.</title>
        <authorList>
            <person name="Li X."/>
        </authorList>
    </citation>
    <scope>NUCLEOTIDE SEQUENCE [LARGE SCALE GENOMIC DNA]</scope>
    <source>
        <strain evidence="7 8">SWIR-1</strain>
    </source>
</reference>
<evidence type="ECO:0000259" key="4">
    <source>
        <dbReference type="Pfam" id="PF00557"/>
    </source>
</evidence>
<dbReference type="InterPro" id="IPR029149">
    <property type="entry name" value="Creatin/AminoP/Spt16_N"/>
</dbReference>
<evidence type="ECO:0000256" key="1">
    <source>
        <dbReference type="ARBA" id="ARBA00008766"/>
    </source>
</evidence>
<keyword evidence="2" id="KW-0479">Metal-binding</keyword>
<keyword evidence="7" id="KW-0031">Aminopeptidase</keyword>
<dbReference type="InterPro" id="IPR033740">
    <property type="entry name" value="Pept_M24B"/>
</dbReference>
<dbReference type="Pfam" id="PF16189">
    <property type="entry name" value="Creatinase_N_2"/>
    <property type="match status" value="1"/>
</dbReference>
<evidence type="ECO:0000259" key="5">
    <source>
        <dbReference type="Pfam" id="PF01321"/>
    </source>
</evidence>
<dbReference type="InterPro" id="IPR036005">
    <property type="entry name" value="Creatinase/aminopeptidase-like"/>
</dbReference>
<dbReference type="EMBL" id="CP120733">
    <property type="protein sequence ID" value="WFD08893.1"/>
    <property type="molecule type" value="Genomic_DNA"/>
</dbReference>
<feature type="domain" description="Creatinase N-terminal" evidence="5">
    <location>
        <begin position="9"/>
        <end position="134"/>
    </location>
</feature>
<evidence type="ECO:0000259" key="6">
    <source>
        <dbReference type="Pfam" id="PF16188"/>
    </source>
</evidence>
<dbReference type="Gene3D" id="3.40.350.10">
    <property type="entry name" value="Creatinase/prolidase N-terminal domain"/>
    <property type="match status" value="2"/>
</dbReference>
<accession>A0ABY8EDS0</accession>
<dbReference type="InterPro" id="IPR000994">
    <property type="entry name" value="Pept_M24"/>
</dbReference>